<evidence type="ECO:0000259" key="6">
    <source>
        <dbReference type="Pfam" id="PF00350"/>
    </source>
</evidence>
<dbReference type="InterPro" id="IPR027094">
    <property type="entry name" value="Mitofusin_fam"/>
</dbReference>
<evidence type="ECO:0000256" key="1">
    <source>
        <dbReference type="ARBA" id="ARBA00004370"/>
    </source>
</evidence>
<dbReference type="GO" id="GO:0003924">
    <property type="term" value="F:GTPase activity"/>
    <property type="evidence" value="ECO:0007669"/>
    <property type="project" value="InterPro"/>
</dbReference>
<dbReference type="Proteomes" id="UP000044136">
    <property type="component" value="Unassembled WGS sequence"/>
</dbReference>
<evidence type="ECO:0000256" key="4">
    <source>
        <dbReference type="ARBA" id="ARBA00023134"/>
    </source>
</evidence>
<dbReference type="PANTHER" id="PTHR10465">
    <property type="entry name" value="TRANSMEMBRANE GTPASE FZO1"/>
    <property type="match status" value="1"/>
</dbReference>
<comment type="subcellular location">
    <subcellularLocation>
        <location evidence="1">Membrane</location>
    </subcellularLocation>
</comment>
<dbReference type="Pfam" id="PF00350">
    <property type="entry name" value="Dynamin_N"/>
    <property type="match status" value="2"/>
</dbReference>
<evidence type="ECO:0000256" key="2">
    <source>
        <dbReference type="ARBA" id="ARBA00022741"/>
    </source>
</evidence>
<organism evidence="7 8">
    <name type="scientific">Jeotgalicoccus saudimassiliensis</name>
    <dbReference type="NCBI Taxonomy" id="1461582"/>
    <lineage>
        <taxon>Bacteria</taxon>
        <taxon>Bacillati</taxon>
        <taxon>Bacillota</taxon>
        <taxon>Bacilli</taxon>
        <taxon>Bacillales</taxon>
        <taxon>Staphylococcaceae</taxon>
        <taxon>Jeotgalicoccus</taxon>
    </lineage>
</organism>
<dbReference type="SUPFAM" id="SSF52540">
    <property type="entry name" value="P-loop containing nucleoside triphosphate hydrolases"/>
    <property type="match status" value="2"/>
</dbReference>
<dbReference type="RefSeq" id="WP_035808862.1">
    <property type="nucleotide sequence ID" value="NZ_CCSE01000001.1"/>
</dbReference>
<protein>
    <submittedName>
        <fullName evidence="7">GTPase Era</fullName>
    </submittedName>
</protein>
<feature type="domain" description="Dynamin N-terminal" evidence="6">
    <location>
        <begin position="49"/>
        <end position="198"/>
    </location>
</feature>
<dbReference type="InterPro" id="IPR027417">
    <property type="entry name" value="P-loop_NTPase"/>
</dbReference>
<dbReference type="PANTHER" id="PTHR10465:SF0">
    <property type="entry name" value="SARCALUMENIN"/>
    <property type="match status" value="1"/>
</dbReference>
<feature type="domain" description="Dynamin N-terminal" evidence="6">
    <location>
        <begin position="593"/>
        <end position="802"/>
    </location>
</feature>
<proteinExistence type="predicted"/>
<dbReference type="EMBL" id="CCSE01000001">
    <property type="protein sequence ID" value="CEA00246.1"/>
    <property type="molecule type" value="Genomic_DNA"/>
</dbReference>
<name>A0A078M6I2_9STAP</name>
<keyword evidence="8" id="KW-1185">Reference proteome</keyword>
<dbReference type="HOGENOM" id="CLU_007634_0_0_9"/>
<dbReference type="AlphaFoldDB" id="A0A078M6I2"/>
<keyword evidence="2" id="KW-0547">Nucleotide-binding</keyword>
<evidence type="ECO:0000256" key="5">
    <source>
        <dbReference type="ARBA" id="ARBA00023136"/>
    </source>
</evidence>
<evidence type="ECO:0000313" key="8">
    <source>
        <dbReference type="Proteomes" id="UP000044136"/>
    </source>
</evidence>
<dbReference type="InterPro" id="IPR045063">
    <property type="entry name" value="Dynamin_N"/>
</dbReference>
<dbReference type="eggNOG" id="COG0699">
    <property type="taxonomic scope" value="Bacteria"/>
</dbReference>
<keyword evidence="3" id="KW-0378">Hydrolase</keyword>
<keyword evidence="4" id="KW-0342">GTP-binding</keyword>
<dbReference type="CDD" id="cd09912">
    <property type="entry name" value="DLP_2"/>
    <property type="match status" value="1"/>
</dbReference>
<dbReference type="GO" id="GO:0008053">
    <property type="term" value="P:mitochondrial fusion"/>
    <property type="evidence" value="ECO:0007669"/>
    <property type="project" value="TreeGrafter"/>
</dbReference>
<keyword evidence="5" id="KW-0472">Membrane</keyword>
<reference evidence="7 8" key="1">
    <citation type="submission" date="2014-07" db="EMBL/GenBank/DDBJ databases">
        <authorList>
            <person name="Urmite Genomes Urmite Genomes"/>
        </authorList>
    </citation>
    <scope>NUCLEOTIDE SEQUENCE [LARGE SCALE GENOMIC DNA]</scope>
    <source>
        <strain evidence="7 8">13MG44_air</strain>
    </source>
</reference>
<dbReference type="GO" id="GO:0016020">
    <property type="term" value="C:membrane"/>
    <property type="evidence" value="ECO:0007669"/>
    <property type="project" value="UniProtKB-SubCell"/>
</dbReference>
<evidence type="ECO:0000313" key="7">
    <source>
        <dbReference type="EMBL" id="CEA00246.1"/>
    </source>
</evidence>
<dbReference type="Gene3D" id="3.40.50.300">
    <property type="entry name" value="P-loop containing nucleotide triphosphate hydrolases"/>
    <property type="match status" value="2"/>
</dbReference>
<dbReference type="OrthoDB" id="5477114at2"/>
<dbReference type="GO" id="GO:0005525">
    <property type="term" value="F:GTP binding"/>
    <property type="evidence" value="ECO:0007669"/>
    <property type="project" value="UniProtKB-KW"/>
</dbReference>
<dbReference type="STRING" id="1461582.BN1048_00887"/>
<evidence type="ECO:0000256" key="3">
    <source>
        <dbReference type="ARBA" id="ARBA00022801"/>
    </source>
</evidence>
<sequence length="1127" mass="128856">MSSQGENRQTLNTLYKLKKEILKSDNDTLVSQIDHAIQKTYNEQLVFSFIGHYSAGKSSLINYLLNQDILPSSPVPTTSNTVSVQIGDKKGIQAFINQYQYAVLDNYDELKSLNTKDMDIQAITMDIKSPDYQNNTVFQDTPGVDSNTDSHEESANRFLLNSDLIFFTVEYNHVESEHNLTLLKEIAELDIPLVLIINQIDKHDDREISMDTFLNRVKRTLSNWNIEPEELFTTSIYESPYNRIDELKAFIGQKENSRDALQLSYDARITKNIEDKQLEYLRGELETLTGELQLDNTLTIERAKERIDYLNGEINKAEINAIRSDEDELKTHVKESVKKLVKDSYLFPHQVKDAITEYLKIMAGEKKAGGLFGRKKKEAAMFEDALNEVDNAIQPVIHTEINANINSFFQSLGLIGEPFKFEWDNAFLGEEKITSLNQTYITNYFDKLKSTLTKAVSDMSVRHMSKLTPEDTGEVKAQTTLSTEKALYVKAKELLELIESLDTQNYRHFYIHMDDEIDKLNLLEEITLEADEDNHVEPAESRHNEFIVNNDEAMNLSPFRTLVNLLGESPRYADYKRLINDKLTRIDNGKANISVFGGFSAGKTTFINALMGDKYLTTSPNPTTATITEINNDETSTVVYKDEADLTETLKTLSGETHDTAAGYKKWIGKNIAKVDETYKPLLAGIQDNYDKYKDELGRTVSIGTDELIGKISNDKDSTFIHKANVSLDNDMTESYTLVDSPGINSINARHTSETRDIITESDMIIYVSYYNHVFSRSDETFLQYIQSLKGKDFPIIFIINAVDLMKSEADKEKVMDYMRNALNTMHIKHVLYPVSSKRALDEGDEYFNTAQQEIMTIADRQSGNVQYKTLEETRLQLINTLKSNIRQFEDNGEEREKLLELRRSLLQDINGIKAESINEPLKQEIDIILTYLKKRLELQLYDHLKGLLTVSQMSEKHYIKNSLPIIVRNIEDFLTLETSIAFNAVYRQADQKTLQMITQFNERLALSGTPGTLSVTSVKAPEPKVHIDEEVLKPFDKMLYQNRSKTQQYRDTLLELSETLVGSIDQSELKGQMEELAENYTALLDDELKEDRQDITEALKEEPKEISRTDYDEDAALLKAVQDIAI</sequence>
<accession>A0A078M6I2</accession>
<gene>
    <name evidence="7" type="primary">era_2</name>
    <name evidence="7" type="ORF">BN1048_00887</name>
</gene>